<proteinExistence type="predicted"/>
<dbReference type="Proteomes" id="UP000758603">
    <property type="component" value="Unassembled WGS sequence"/>
</dbReference>
<protein>
    <recommendedName>
        <fullName evidence="3">RRM domain-containing protein</fullName>
    </recommendedName>
</protein>
<dbReference type="OrthoDB" id="3508416at2759"/>
<comment type="caution">
    <text evidence="1">The sequence shown here is derived from an EMBL/GenBank/DDBJ whole genome shotgun (WGS) entry which is preliminary data.</text>
</comment>
<sequence length="343" mass="38564">MVNHYSYHEDPTVTEASAAVLRVLSPLRHRANELAFSPSTLHNNRNIFEHLPNEENLDNPDFSLQILAQALLNNIPPQLPARSPSSGLLPDITGVEPSTMAQREFSQLMTRNRSSTPTEGMIDTIYRQAFGFRPSYNGDVRNPANRPNQVPSHRNCNFWITNLPRDCTEHDLENAITNVGSIWAMYLNPPEPSSGLFSTAASLSFTRLSSARDFMNRSRWGGFIVNGRRACVGWNRNHIGPQTPDGHDAPDRSRVLIIVGPVNIVNPAMLTEFFRRYFSYRTTGIETIGQDTVGYSTMEWRFARVSGQANIAASCLRGLRDQHGIDVDYFWGTDPCEANERLN</sequence>
<dbReference type="GeneID" id="70137966"/>
<dbReference type="RefSeq" id="XP_045961353.1">
    <property type="nucleotide sequence ID" value="XM_046109075.1"/>
</dbReference>
<dbReference type="SUPFAM" id="SSF54928">
    <property type="entry name" value="RNA-binding domain, RBD"/>
    <property type="match status" value="1"/>
</dbReference>
<evidence type="ECO:0000313" key="2">
    <source>
        <dbReference type="Proteomes" id="UP000758603"/>
    </source>
</evidence>
<keyword evidence="2" id="KW-1185">Reference proteome</keyword>
<dbReference type="GO" id="GO:0003676">
    <property type="term" value="F:nucleic acid binding"/>
    <property type="evidence" value="ECO:0007669"/>
    <property type="project" value="InterPro"/>
</dbReference>
<dbReference type="InterPro" id="IPR035979">
    <property type="entry name" value="RBD_domain_sf"/>
</dbReference>
<name>A0A9P8URN8_9PEZI</name>
<evidence type="ECO:0008006" key="3">
    <source>
        <dbReference type="Google" id="ProtNLM"/>
    </source>
</evidence>
<evidence type="ECO:0000313" key="1">
    <source>
        <dbReference type="EMBL" id="KAH6657119.1"/>
    </source>
</evidence>
<gene>
    <name evidence="1" type="ORF">BKA67DRAFT_688475</name>
</gene>
<reference evidence="1" key="1">
    <citation type="journal article" date="2021" name="Nat. Commun.">
        <title>Genetic determinants of endophytism in the Arabidopsis root mycobiome.</title>
        <authorList>
            <person name="Mesny F."/>
            <person name="Miyauchi S."/>
            <person name="Thiergart T."/>
            <person name="Pickel B."/>
            <person name="Atanasova L."/>
            <person name="Karlsson M."/>
            <person name="Huettel B."/>
            <person name="Barry K.W."/>
            <person name="Haridas S."/>
            <person name="Chen C."/>
            <person name="Bauer D."/>
            <person name="Andreopoulos W."/>
            <person name="Pangilinan J."/>
            <person name="LaButti K."/>
            <person name="Riley R."/>
            <person name="Lipzen A."/>
            <person name="Clum A."/>
            <person name="Drula E."/>
            <person name="Henrissat B."/>
            <person name="Kohler A."/>
            <person name="Grigoriev I.V."/>
            <person name="Martin F.M."/>
            <person name="Hacquard S."/>
        </authorList>
    </citation>
    <scope>NUCLEOTIDE SEQUENCE</scope>
    <source>
        <strain evidence="1">MPI-SDFR-AT-0073</strain>
    </source>
</reference>
<accession>A0A9P8URN8</accession>
<dbReference type="AlphaFoldDB" id="A0A9P8URN8"/>
<dbReference type="EMBL" id="JAGPXC010000002">
    <property type="protein sequence ID" value="KAH6657119.1"/>
    <property type="molecule type" value="Genomic_DNA"/>
</dbReference>
<organism evidence="1 2">
    <name type="scientific">Truncatella angustata</name>
    <dbReference type="NCBI Taxonomy" id="152316"/>
    <lineage>
        <taxon>Eukaryota</taxon>
        <taxon>Fungi</taxon>
        <taxon>Dikarya</taxon>
        <taxon>Ascomycota</taxon>
        <taxon>Pezizomycotina</taxon>
        <taxon>Sordariomycetes</taxon>
        <taxon>Xylariomycetidae</taxon>
        <taxon>Amphisphaeriales</taxon>
        <taxon>Sporocadaceae</taxon>
        <taxon>Truncatella</taxon>
    </lineage>
</organism>